<keyword evidence="1" id="KW-1185">Reference proteome</keyword>
<evidence type="ECO:0000313" key="1">
    <source>
        <dbReference type="Proteomes" id="UP001652620"/>
    </source>
</evidence>
<dbReference type="GeneID" id="125777646"/>
<dbReference type="Proteomes" id="UP001652620">
    <property type="component" value="Chromosome 3"/>
</dbReference>
<reference evidence="2" key="1">
    <citation type="submission" date="2025-08" db="UniProtKB">
        <authorList>
            <consortium name="RefSeq"/>
        </authorList>
    </citation>
    <scope>IDENTIFICATION</scope>
    <source>
        <tissue evidence="2">Adult</tissue>
    </source>
</reference>
<dbReference type="Gene3D" id="3.60.10.10">
    <property type="entry name" value="Endonuclease/exonuclease/phosphatase"/>
    <property type="match status" value="1"/>
</dbReference>
<sequence length="619" mass="70191">MTVVQSYAPTNVAEVEVKEAFYSCLTKVLSEINKGDIVILMGDMNAQVGHHNKGLEATMGRHGLGTMTENGEMFTELCANFNLVIGGTLFNHKRVHKITWTSPDRMTENQIDHIAISRKWRGSLMDTRNKRGADIASDHHLLIASVRLKVAAVSNSKKKMQKKFDVEKLKDESTCARFIESLNASVETEHTLTSDWKSIKQTFLKAAEYSIGFKEYKRKSWISDSTWWLINERREIKNQLNSAKTRSAKSALQNTYTKTDKLIKKSARTDKRIWSDNLARKAQEAAETYRTRDLYQTIRQLTNVTLKTSKPLKDENGKLTTAKDEQTTIWERYYEKLLSPTSSEAIQSCGCQRHLQRRDIHTSHPNETEIMTAIRALKNNKTPGPDNINPELLKADPQTTARILFPLLKDIWTSEKIPDELKEGVITLLPKKGNLSESVSDIAAQTGLKINIAKTKFMRINTTETPNLQIAGTCLEEVDEFCYLGSIISKNGGSTADIRNRISKGRAAFGMLDKPRKRNETYRRGVRCGSNAPLCNARTPLSMKFVYTVFVICTPVPGGRISQQPTKTNERTTNRPTVLTINVPCNELTVTLQQVQLQQQQQEHQQRQRRRQLDSDTSK</sequence>
<dbReference type="InterPro" id="IPR036691">
    <property type="entry name" value="Endo/exonu/phosph_ase_sf"/>
</dbReference>
<gene>
    <name evidence="2" type="primary">LOC125777646</name>
</gene>
<organism evidence="1 2">
    <name type="scientific">Bactrocera dorsalis</name>
    <name type="common">Oriental fruit fly</name>
    <name type="synonym">Dacus dorsalis</name>
    <dbReference type="NCBI Taxonomy" id="27457"/>
    <lineage>
        <taxon>Eukaryota</taxon>
        <taxon>Metazoa</taxon>
        <taxon>Ecdysozoa</taxon>
        <taxon>Arthropoda</taxon>
        <taxon>Hexapoda</taxon>
        <taxon>Insecta</taxon>
        <taxon>Pterygota</taxon>
        <taxon>Neoptera</taxon>
        <taxon>Endopterygota</taxon>
        <taxon>Diptera</taxon>
        <taxon>Brachycera</taxon>
        <taxon>Muscomorpha</taxon>
        <taxon>Tephritoidea</taxon>
        <taxon>Tephritidae</taxon>
        <taxon>Bactrocera</taxon>
        <taxon>Bactrocera</taxon>
    </lineage>
</organism>
<protein>
    <submittedName>
        <fullName evidence="2">Uncharacterized protein LOC125777646</fullName>
    </submittedName>
</protein>
<evidence type="ECO:0000313" key="2">
    <source>
        <dbReference type="RefSeq" id="XP_049308695.1"/>
    </source>
</evidence>
<name>A0ABM3JHI6_BACDO</name>
<accession>A0ABM3JHI6</accession>
<dbReference type="SUPFAM" id="SSF56219">
    <property type="entry name" value="DNase I-like"/>
    <property type="match status" value="1"/>
</dbReference>
<proteinExistence type="predicted"/>
<dbReference type="PANTHER" id="PTHR19446">
    <property type="entry name" value="REVERSE TRANSCRIPTASES"/>
    <property type="match status" value="1"/>
</dbReference>
<dbReference type="RefSeq" id="XP_049308695.1">
    <property type="nucleotide sequence ID" value="XM_049452738.1"/>
</dbReference>